<dbReference type="InterPro" id="IPR036249">
    <property type="entry name" value="Thioredoxin-like_sf"/>
</dbReference>
<dbReference type="Gene3D" id="3.40.30.10">
    <property type="entry name" value="Glutaredoxin"/>
    <property type="match status" value="1"/>
</dbReference>
<protein>
    <recommendedName>
        <fullName evidence="4">Thioredoxin family protein</fullName>
    </recommendedName>
</protein>
<name>A0ABU3VH68_9RHOB</name>
<feature type="chain" id="PRO_5047061673" description="Thioredoxin family protein" evidence="1">
    <location>
        <begin position="22"/>
        <end position="124"/>
    </location>
</feature>
<organism evidence="2 3">
    <name type="scientific">Sedimentitalea todarodis</name>
    <dbReference type="NCBI Taxonomy" id="1631240"/>
    <lineage>
        <taxon>Bacteria</taxon>
        <taxon>Pseudomonadati</taxon>
        <taxon>Pseudomonadota</taxon>
        <taxon>Alphaproteobacteria</taxon>
        <taxon>Rhodobacterales</taxon>
        <taxon>Paracoccaceae</taxon>
        <taxon>Sedimentitalea</taxon>
    </lineage>
</organism>
<feature type="signal peptide" evidence="1">
    <location>
        <begin position="1"/>
        <end position="21"/>
    </location>
</feature>
<dbReference type="EMBL" id="JASMWN010000015">
    <property type="protein sequence ID" value="MDU9005510.1"/>
    <property type="molecule type" value="Genomic_DNA"/>
</dbReference>
<evidence type="ECO:0000313" key="3">
    <source>
        <dbReference type="Proteomes" id="UP001255416"/>
    </source>
</evidence>
<gene>
    <name evidence="2" type="ORF">QO231_16880</name>
</gene>
<sequence length="124" mass="13687">MLFRTLIIGIFLGLFSAITAAAEPVLVMVEEKGCVWCARWNDEISHIYPNSNEGKAAPLLRIDVHAERPEGIVFARGLNFTPTFVLVIDGTEVSRIEGYPGEDFFWGFLAQMLSQANIDVAGRG</sequence>
<dbReference type="SUPFAM" id="SSF52833">
    <property type="entry name" value="Thioredoxin-like"/>
    <property type="match status" value="1"/>
</dbReference>
<accession>A0ABU3VH68</accession>
<evidence type="ECO:0000256" key="1">
    <source>
        <dbReference type="SAM" id="SignalP"/>
    </source>
</evidence>
<comment type="caution">
    <text evidence="2">The sequence shown here is derived from an EMBL/GenBank/DDBJ whole genome shotgun (WGS) entry which is preliminary data.</text>
</comment>
<proteinExistence type="predicted"/>
<evidence type="ECO:0000313" key="2">
    <source>
        <dbReference type="EMBL" id="MDU9005510.1"/>
    </source>
</evidence>
<keyword evidence="3" id="KW-1185">Reference proteome</keyword>
<dbReference type="Proteomes" id="UP001255416">
    <property type="component" value="Unassembled WGS sequence"/>
</dbReference>
<reference evidence="3" key="1">
    <citation type="submission" date="2023-05" db="EMBL/GenBank/DDBJ databases">
        <title>Sedimentitalea sp. nov. JM2-8.</title>
        <authorList>
            <person name="Huang J."/>
        </authorList>
    </citation>
    <scope>NUCLEOTIDE SEQUENCE [LARGE SCALE GENOMIC DNA]</scope>
    <source>
        <strain evidence="3">KHS03</strain>
    </source>
</reference>
<evidence type="ECO:0008006" key="4">
    <source>
        <dbReference type="Google" id="ProtNLM"/>
    </source>
</evidence>
<dbReference type="RefSeq" id="WP_316779022.1">
    <property type="nucleotide sequence ID" value="NZ_JASMWN010000015.1"/>
</dbReference>
<keyword evidence="1" id="KW-0732">Signal</keyword>